<dbReference type="EMBL" id="JAQHRD010000026">
    <property type="protein sequence ID" value="KAJ6436240.1"/>
    <property type="molecule type" value="Genomic_DNA"/>
</dbReference>
<evidence type="ECO:0000313" key="3">
    <source>
        <dbReference type="Proteomes" id="UP001163105"/>
    </source>
</evidence>
<comment type="caution">
    <text evidence="2">The sequence shown here is derived from an EMBL/GenBank/DDBJ whole genome shotgun (WGS) entry which is preliminary data.</text>
</comment>
<gene>
    <name evidence="2" type="ORF">O9K51_11223</name>
</gene>
<reference evidence="2" key="1">
    <citation type="submission" date="2023-01" db="EMBL/GenBank/DDBJ databases">
        <title>The growth and conidiation of Purpureocillium lavendulum are regulated by nitrogen source and histone H3K14 acetylation.</title>
        <authorList>
            <person name="Tang P."/>
            <person name="Han J."/>
            <person name="Zhang C."/>
            <person name="Tang P."/>
            <person name="Qi F."/>
            <person name="Zhang K."/>
            <person name="Liang L."/>
        </authorList>
    </citation>
    <scope>NUCLEOTIDE SEQUENCE</scope>
    <source>
        <strain evidence="2">YMF1.00683</strain>
    </source>
</reference>
<dbReference type="Proteomes" id="UP001163105">
    <property type="component" value="Unassembled WGS sequence"/>
</dbReference>
<dbReference type="AlphaFoldDB" id="A0AB34FAR6"/>
<feature type="region of interest" description="Disordered" evidence="1">
    <location>
        <begin position="116"/>
        <end position="135"/>
    </location>
</feature>
<sequence length="135" mass="15200">MRDQTIYLLFPGKMSWRSADKAPAELEEMKLFNLPYMVLVIVQWGLPPEQLATERIRYKSLSKHQDGSFSDLAFPDRPKYAFSWIEPGSLANILTWWSSCNGILQAPGDLDAEKLQLPPPSHTEPSAMGYGGSDI</sequence>
<proteinExistence type="predicted"/>
<accession>A0AB34FAR6</accession>
<evidence type="ECO:0000313" key="2">
    <source>
        <dbReference type="EMBL" id="KAJ6436240.1"/>
    </source>
</evidence>
<protein>
    <submittedName>
        <fullName evidence="2">Uncharacterized protein</fullName>
    </submittedName>
</protein>
<organism evidence="2 3">
    <name type="scientific">Purpureocillium lavendulum</name>
    <dbReference type="NCBI Taxonomy" id="1247861"/>
    <lineage>
        <taxon>Eukaryota</taxon>
        <taxon>Fungi</taxon>
        <taxon>Dikarya</taxon>
        <taxon>Ascomycota</taxon>
        <taxon>Pezizomycotina</taxon>
        <taxon>Sordariomycetes</taxon>
        <taxon>Hypocreomycetidae</taxon>
        <taxon>Hypocreales</taxon>
        <taxon>Ophiocordycipitaceae</taxon>
        <taxon>Purpureocillium</taxon>
    </lineage>
</organism>
<name>A0AB34FAR6_9HYPO</name>
<evidence type="ECO:0000256" key="1">
    <source>
        <dbReference type="SAM" id="MobiDB-lite"/>
    </source>
</evidence>
<keyword evidence="3" id="KW-1185">Reference proteome</keyword>